<dbReference type="PANTHER" id="PTHR24024">
    <property type="entry name" value="PULMONARY SURFACTANT-ASSOCIATED PROTEIN A"/>
    <property type="match status" value="1"/>
</dbReference>
<dbReference type="Proteomes" id="UP000694844">
    <property type="component" value="Chromosome 9"/>
</dbReference>
<organism evidence="2 3">
    <name type="scientific">Crassostrea virginica</name>
    <name type="common">Eastern oyster</name>
    <dbReference type="NCBI Taxonomy" id="6565"/>
    <lineage>
        <taxon>Eukaryota</taxon>
        <taxon>Metazoa</taxon>
        <taxon>Spiralia</taxon>
        <taxon>Lophotrochozoa</taxon>
        <taxon>Mollusca</taxon>
        <taxon>Bivalvia</taxon>
        <taxon>Autobranchia</taxon>
        <taxon>Pteriomorphia</taxon>
        <taxon>Ostreida</taxon>
        <taxon>Ostreoidea</taxon>
        <taxon>Ostreidae</taxon>
        <taxon>Crassostrea</taxon>
    </lineage>
</organism>
<dbReference type="InterPro" id="IPR051077">
    <property type="entry name" value="Ca-dependent_lectin"/>
</dbReference>
<dbReference type="GeneID" id="111111003"/>
<feature type="signal peptide" evidence="1">
    <location>
        <begin position="1"/>
        <end position="23"/>
    </location>
</feature>
<dbReference type="OrthoDB" id="6129075at2759"/>
<evidence type="ECO:0000313" key="2">
    <source>
        <dbReference type="Proteomes" id="UP000694844"/>
    </source>
</evidence>
<keyword evidence="2" id="KW-1185">Reference proteome</keyword>
<sequence length="250" mass="27233">MASLYIVSMILVTCLGSVGLGRGDEAGQEEKDKRLLLSDPQVIQAQLEEMQRRIQALEARGNVQQVSQGAVYTIWGKKGCPTVTGTKTIYSGITGGGMFDQTGNGVTTLCLPHDPEALPADFPTHTDAYPYAAYIFGAEYQYGYKNIDVNDDVPCAVCHAQTSASVLMIPAKRTCPGEWMMQYNGFLSAERYDHTGADYICVALYGDYFEGTRGVNADGRLIFPVRAKCGSLPCPPYTENQYVSCVVCTK</sequence>
<accession>A0A8B8BJG8</accession>
<reference evidence="3" key="1">
    <citation type="submission" date="2025-08" db="UniProtKB">
        <authorList>
            <consortium name="RefSeq"/>
        </authorList>
    </citation>
    <scope>IDENTIFICATION</scope>
    <source>
        <tissue evidence="3">Whole sample</tissue>
    </source>
</reference>
<proteinExistence type="predicted"/>
<evidence type="ECO:0000313" key="3">
    <source>
        <dbReference type="RefSeq" id="XP_022303433.1"/>
    </source>
</evidence>
<dbReference type="RefSeq" id="XP_022303433.1">
    <property type="nucleotide sequence ID" value="XM_022447725.1"/>
</dbReference>
<protein>
    <submittedName>
        <fullName evidence="3">Short-chain collagen C4-like isoform X1</fullName>
    </submittedName>
</protein>
<name>A0A8B8BJG8_CRAVI</name>
<keyword evidence="1" id="KW-0732">Signal</keyword>
<feature type="chain" id="PRO_5034412856" evidence="1">
    <location>
        <begin position="24"/>
        <end position="250"/>
    </location>
</feature>
<dbReference type="PANTHER" id="PTHR24024:SF18">
    <property type="entry name" value="SHORT-CHAIN COLLAGEN C4-LIKE"/>
    <property type="match status" value="1"/>
</dbReference>
<evidence type="ECO:0000256" key="1">
    <source>
        <dbReference type="SAM" id="SignalP"/>
    </source>
</evidence>
<dbReference type="KEGG" id="cvn:111111003"/>
<dbReference type="AlphaFoldDB" id="A0A8B8BJG8"/>
<gene>
    <name evidence="3" type="primary">LOC111111003</name>
</gene>
<dbReference type="GO" id="GO:0005615">
    <property type="term" value="C:extracellular space"/>
    <property type="evidence" value="ECO:0007669"/>
    <property type="project" value="TreeGrafter"/>
</dbReference>